<organism evidence="2 3">
    <name type="scientific">Aureobasidium pullulans EXF-150</name>
    <dbReference type="NCBI Taxonomy" id="1043002"/>
    <lineage>
        <taxon>Eukaryota</taxon>
        <taxon>Fungi</taxon>
        <taxon>Dikarya</taxon>
        <taxon>Ascomycota</taxon>
        <taxon>Pezizomycotina</taxon>
        <taxon>Dothideomycetes</taxon>
        <taxon>Dothideomycetidae</taxon>
        <taxon>Dothideales</taxon>
        <taxon>Saccotheciaceae</taxon>
        <taxon>Aureobasidium</taxon>
    </lineage>
</organism>
<sequence length="133" mass="14552">MTTQSEIAHTPNDRPLHHNAQGNAWVTSHSMIIMVETRASELGMSVMNGVVGIAFLTPRRPSHLRHSSGSHTPGSRYEAGSPRNPFPGPGSQFRPRHEAAVSVHTPPDALLNGALVASAERMHRVREQLQLRD</sequence>
<dbReference type="GeneID" id="40746394"/>
<gene>
    <name evidence="2" type="ORF">M438DRAFT_338155</name>
</gene>
<evidence type="ECO:0000256" key="1">
    <source>
        <dbReference type="SAM" id="MobiDB-lite"/>
    </source>
</evidence>
<reference evidence="2 3" key="1">
    <citation type="journal article" date="2014" name="BMC Genomics">
        <title>Genome sequencing of four Aureobasidium pullulans varieties: biotechnological potential, stress tolerance, and description of new species.</title>
        <authorList>
            <person name="Gostin Ar C."/>
            <person name="Ohm R.A."/>
            <person name="Kogej T."/>
            <person name="Sonjak S."/>
            <person name="Turk M."/>
            <person name="Zajc J."/>
            <person name="Zalar P."/>
            <person name="Grube M."/>
            <person name="Sun H."/>
            <person name="Han J."/>
            <person name="Sharma A."/>
            <person name="Chiniquy J."/>
            <person name="Ngan C.Y."/>
            <person name="Lipzen A."/>
            <person name="Barry K."/>
            <person name="Grigoriev I.V."/>
            <person name="Gunde-Cimerman N."/>
        </authorList>
    </citation>
    <scope>NUCLEOTIDE SEQUENCE [LARGE SCALE GENOMIC DNA]</scope>
    <source>
        <strain evidence="2 3">EXF-150</strain>
    </source>
</reference>
<accession>A0A074Y375</accession>
<keyword evidence="3" id="KW-1185">Reference proteome</keyword>
<dbReference type="HOGENOM" id="CLU_1906343_0_0_1"/>
<dbReference type="RefSeq" id="XP_029757568.1">
    <property type="nucleotide sequence ID" value="XM_029904088.1"/>
</dbReference>
<dbReference type="Proteomes" id="UP000030706">
    <property type="component" value="Unassembled WGS sequence"/>
</dbReference>
<proteinExistence type="predicted"/>
<dbReference type="EMBL" id="KL584992">
    <property type="protein sequence ID" value="KEQ81381.1"/>
    <property type="molecule type" value="Genomic_DNA"/>
</dbReference>
<evidence type="ECO:0000313" key="2">
    <source>
        <dbReference type="EMBL" id="KEQ81381.1"/>
    </source>
</evidence>
<evidence type="ECO:0000313" key="3">
    <source>
        <dbReference type="Proteomes" id="UP000030706"/>
    </source>
</evidence>
<feature type="region of interest" description="Disordered" evidence="1">
    <location>
        <begin position="1"/>
        <end position="20"/>
    </location>
</feature>
<protein>
    <submittedName>
        <fullName evidence="2">Uncharacterized protein</fullName>
    </submittedName>
</protein>
<dbReference type="AlphaFoldDB" id="A0A074Y375"/>
<feature type="region of interest" description="Disordered" evidence="1">
    <location>
        <begin position="59"/>
        <end position="105"/>
    </location>
</feature>
<name>A0A074Y375_AURPU</name>